<name>A0A809YJE4_9BRAD</name>
<sequence>MADTSLVLRTLGSGGPQALKLATVITRLVVKVADREIDGLDKYQVVSFGRTVNGARFPDRWWPRLSRAIETGAIERLSVQAIVDVMIDHDRP</sequence>
<accession>A0A809YJE4</accession>
<dbReference type="AlphaFoldDB" id="A0A809YJE4"/>
<dbReference type="EMBL" id="AP023093">
    <property type="protein sequence ID" value="BCE39709.1"/>
    <property type="molecule type" value="Genomic_DNA"/>
</dbReference>
<reference evidence="1" key="1">
    <citation type="submission" date="2020-05" db="EMBL/GenBank/DDBJ databases">
        <title>Complete genome sequence of Bradyrhizobium diazoefficiens XF3 isolated from soybean nodule.</title>
        <authorList>
            <person name="Noda R."/>
            <person name="Kakizaki K."/>
            <person name="Minamisawa K."/>
        </authorList>
    </citation>
    <scope>NUCLEOTIDE SEQUENCE</scope>
    <source>
        <strain evidence="1">XF3</strain>
    </source>
</reference>
<evidence type="ECO:0000313" key="1">
    <source>
        <dbReference type="EMBL" id="BCE39709.1"/>
    </source>
</evidence>
<organism evidence="1">
    <name type="scientific">Bradyrhizobium diazoefficiens</name>
    <dbReference type="NCBI Taxonomy" id="1355477"/>
    <lineage>
        <taxon>Bacteria</taxon>
        <taxon>Pseudomonadati</taxon>
        <taxon>Pseudomonadota</taxon>
        <taxon>Alphaproteobacteria</taxon>
        <taxon>Hyphomicrobiales</taxon>
        <taxon>Nitrobacteraceae</taxon>
        <taxon>Bradyrhizobium</taxon>
    </lineage>
</organism>
<protein>
    <submittedName>
        <fullName evidence="1">Uncharacterized protein</fullName>
    </submittedName>
</protein>
<proteinExistence type="predicted"/>
<gene>
    <name evidence="1" type="ORF">XF3B_47400</name>
</gene>
<dbReference type="RefSeq" id="WP_182871755.1">
    <property type="nucleotide sequence ID" value="NZ_AP022639.1"/>
</dbReference>